<proteinExistence type="predicted"/>
<sequence length="450" mass="48706">MTLRLADLSACFDGVIPSIIATAAADGTPNVSYLSHVVRVDDDHVALSNQFFAKTAANIRANPLVTLILVDCFTGEEYLLDVRFVRSLDSGPLFEGIARHLAASSAQIGMANVMKLKSADIFRVEAIGMIPSPLVPTRSETGKPIIGLTALAAAVRSIERQEDMGAVIEQLLQNVRHLLDCRHAQILAPDTTGGSLITIGSLGYDNSGIGSEVASNEGLIGLAVSSGKIAKVSDMSRFRRFGDAIKATDGGDEDRSRNITRPSFDGARSQIAIPLLTNNEVVAVLLTESERPAAFGADEEAALEMLAASAARAMRGAESLAASARQEPAPDHAVATPCATDSDVIRVVHHRFDDSVFVDDAYVVKGIAGAILRQMLEWYRDQRRIDFSNRELRLALAARMPDFKDNLETRLLLLRRRLDEKETSLRLAKTGRGQLRLLVPDLASVEMRHD</sequence>
<dbReference type="PANTHER" id="PTHR40660:SF1">
    <property type="entry name" value="5'-PHOSPHATE OXIDASE PUTATIVE DOMAIN-CONTAINING PROTEIN-RELATED"/>
    <property type="match status" value="1"/>
</dbReference>
<accession>A0A0M3AP59</accession>
<comment type="caution">
    <text evidence="2">The sequence shown here is derived from an EMBL/GenBank/DDBJ whole genome shotgun (WGS) entry which is preliminary data.</text>
</comment>
<evidence type="ECO:0000259" key="1">
    <source>
        <dbReference type="SMART" id="SM00065"/>
    </source>
</evidence>
<gene>
    <name evidence="2" type="ORF">YP76_14760</name>
</gene>
<dbReference type="SUPFAM" id="SSF55781">
    <property type="entry name" value="GAF domain-like"/>
    <property type="match status" value="1"/>
</dbReference>
<organism evidence="2 3">
    <name type="scientific">Sphingobium chungbukense</name>
    <dbReference type="NCBI Taxonomy" id="56193"/>
    <lineage>
        <taxon>Bacteria</taxon>
        <taxon>Pseudomonadati</taxon>
        <taxon>Pseudomonadota</taxon>
        <taxon>Alphaproteobacteria</taxon>
        <taxon>Sphingomonadales</taxon>
        <taxon>Sphingomonadaceae</taxon>
        <taxon>Sphingobium</taxon>
    </lineage>
</organism>
<dbReference type="EMBL" id="LBIC01000006">
    <property type="protein sequence ID" value="KKW91630.1"/>
    <property type="molecule type" value="Genomic_DNA"/>
</dbReference>
<dbReference type="Gene3D" id="2.30.110.10">
    <property type="entry name" value="Electron Transport, Fmn-binding Protein, Chain A"/>
    <property type="match status" value="1"/>
</dbReference>
<feature type="domain" description="GAF" evidence="1">
    <location>
        <begin position="163"/>
        <end position="324"/>
    </location>
</feature>
<dbReference type="PATRIC" id="fig|56193.3.peg.3084"/>
<dbReference type="SMART" id="SM00065">
    <property type="entry name" value="GAF"/>
    <property type="match status" value="1"/>
</dbReference>
<dbReference type="InterPro" id="IPR029016">
    <property type="entry name" value="GAF-like_dom_sf"/>
</dbReference>
<dbReference type="InterPro" id="IPR012349">
    <property type="entry name" value="Split_barrel_FMN-bd"/>
</dbReference>
<name>A0A0M3AP59_9SPHN</name>
<dbReference type="PANTHER" id="PTHR40660">
    <property type="entry name" value="5'-PHOSPHATE OXIDASE PUTATIVE DOMAIN-CONTAINING PROTEIN-RELATED"/>
    <property type="match status" value="1"/>
</dbReference>
<evidence type="ECO:0000313" key="3">
    <source>
        <dbReference type="Proteomes" id="UP000033874"/>
    </source>
</evidence>
<dbReference type="Pfam" id="PF01590">
    <property type="entry name" value="GAF"/>
    <property type="match status" value="1"/>
</dbReference>
<keyword evidence="2" id="KW-0808">Transferase</keyword>
<dbReference type="Pfam" id="PF01243">
    <property type="entry name" value="PNPOx_N"/>
    <property type="match status" value="1"/>
</dbReference>
<keyword evidence="2" id="KW-0418">Kinase</keyword>
<dbReference type="STRING" id="56193.YP76_14760"/>
<dbReference type="Gene3D" id="3.30.450.40">
    <property type="match status" value="1"/>
</dbReference>
<keyword evidence="3" id="KW-1185">Reference proteome</keyword>
<evidence type="ECO:0000313" key="2">
    <source>
        <dbReference type="EMBL" id="KKW91630.1"/>
    </source>
</evidence>
<dbReference type="GO" id="GO:0016301">
    <property type="term" value="F:kinase activity"/>
    <property type="evidence" value="ECO:0007669"/>
    <property type="project" value="UniProtKB-KW"/>
</dbReference>
<dbReference type="InterPro" id="IPR003018">
    <property type="entry name" value="GAF"/>
</dbReference>
<dbReference type="InterPro" id="IPR011576">
    <property type="entry name" value="Pyridox_Oxase_N"/>
</dbReference>
<dbReference type="Proteomes" id="UP000033874">
    <property type="component" value="Unassembled WGS sequence"/>
</dbReference>
<reference evidence="2 3" key="1">
    <citation type="submission" date="2015-04" db="EMBL/GenBank/DDBJ databases">
        <title>Genome sequence of aromatic hydrocarbons-degrading Sphingobium chungbukense DJ77.</title>
        <authorList>
            <person name="Kim Y.-C."/>
            <person name="Chae J.-C."/>
        </authorList>
    </citation>
    <scope>NUCLEOTIDE SEQUENCE [LARGE SCALE GENOMIC DNA]</scope>
    <source>
        <strain evidence="2 3">DJ77</strain>
    </source>
</reference>
<dbReference type="SUPFAM" id="SSF50475">
    <property type="entry name" value="FMN-binding split barrel"/>
    <property type="match status" value="1"/>
</dbReference>
<dbReference type="AlphaFoldDB" id="A0A0M3AP59"/>
<protein>
    <submittedName>
        <fullName evidence="2">Histidine kinase</fullName>
    </submittedName>
</protein>